<dbReference type="PANTHER" id="PTHR10357:SF232">
    <property type="entry name" value="GLYCOSYL HYDROLASE FAMILY 13 CATALYTIC DOMAIN-CONTAINING PROTEIN"/>
    <property type="match status" value="1"/>
</dbReference>
<evidence type="ECO:0000313" key="4">
    <source>
        <dbReference type="EMBL" id="KAG5651663.1"/>
    </source>
</evidence>
<dbReference type="PANTHER" id="PTHR10357">
    <property type="entry name" value="ALPHA-AMYLASE FAMILY MEMBER"/>
    <property type="match status" value="1"/>
</dbReference>
<dbReference type="Gene3D" id="3.90.400.10">
    <property type="entry name" value="Oligo-1,6-glucosidase, Domain 2"/>
    <property type="match status" value="1"/>
</dbReference>
<dbReference type="Pfam" id="PF00128">
    <property type="entry name" value="Alpha-amylase"/>
    <property type="match status" value="1"/>
</dbReference>
<keyword evidence="5" id="KW-1185">Reference proteome</keyword>
<dbReference type="GO" id="GO:0004575">
    <property type="term" value="F:sucrose alpha-glucosidase activity"/>
    <property type="evidence" value="ECO:0007669"/>
    <property type="project" value="TreeGrafter"/>
</dbReference>
<name>A0A9P7GNB2_9AGAR</name>
<keyword evidence="2" id="KW-0462">Maltose metabolism</keyword>
<sequence length="631" mass="72241">MAPSNSNPPISRAWWKSAVVYQIYPISFFDSNGDGIGDLNGIRAKLDYLQDLGVDVLWLSPIYRSPLADMGYDISDYRDIDPRYGTLADWDKLLEGVHARGMKLITDAASRPLSRMDLVVNHTSDEVGSAVPFHEWFVQSRSSKDNPKRDWYIWRPPRFDAEGRRQPPNNWRSVFQGSAWEYDEGTEEYYLHLYVAKQPDLNWENPAVRDAVWDLMRFWIDRGCDGFRMDVINLISKVDGLPDAPITDPEHEYQLASEYFANGPRVHEFVNEMNQKVLSAHDLITVGETPFTHDAGQLAAYVLPANNELNMVFHFELMDLDSPRGTEHRPLVHRRWGLHEFREVIGRWQRFMRAEGFWNAVFIENHDHSRAVSRFGDDSEEWRALSAKMLAVLQISLGGTQYVYQGQELGLKNFPRSWGIEEYKDVASQNYWNRCVFVVADGLRRRGVLKKRMEEAGGAEVDMSDVLDDFQRKARDHARVPMQWDASPNAGFTTGTPWMRVNEDYAAWNAAAQAADPGSVRSFWKEALRVRKAHEVLIYGDFVDICPTHEQVFAYTRSLGDTTALVLLNFTEAEVPFSLGGGNTYPTRASQLVLGNYHYPRESVGVDIGVDADVEVDSMVLRGYEARVYLR</sequence>
<evidence type="ECO:0000313" key="5">
    <source>
        <dbReference type="Proteomes" id="UP000717328"/>
    </source>
</evidence>
<comment type="caution">
    <text evidence="4">The sequence shown here is derived from an EMBL/GenBank/DDBJ whole genome shotgun (WGS) entry which is preliminary data.</text>
</comment>
<reference evidence="4" key="2">
    <citation type="submission" date="2021-10" db="EMBL/GenBank/DDBJ databases">
        <title>Phylogenomics reveals ancestral predisposition of the termite-cultivated fungus Termitomyces towards a domesticated lifestyle.</title>
        <authorList>
            <person name="Auxier B."/>
            <person name="Grum-Grzhimaylo A."/>
            <person name="Cardenas M.E."/>
            <person name="Lodge J.D."/>
            <person name="Laessoe T."/>
            <person name="Pedersen O."/>
            <person name="Smith M.E."/>
            <person name="Kuyper T.W."/>
            <person name="Franco-Molano E.A."/>
            <person name="Baroni T.J."/>
            <person name="Aanen D.K."/>
        </authorList>
    </citation>
    <scope>NUCLEOTIDE SEQUENCE</scope>
    <source>
        <strain evidence="4">D49</strain>
    </source>
</reference>
<dbReference type="GO" id="GO:0033934">
    <property type="term" value="F:glucan 1,4-alpha-maltotriohydrolase activity"/>
    <property type="evidence" value="ECO:0007669"/>
    <property type="project" value="TreeGrafter"/>
</dbReference>
<evidence type="ECO:0000256" key="2">
    <source>
        <dbReference type="ARBA" id="ARBA00026248"/>
    </source>
</evidence>
<dbReference type="AlphaFoldDB" id="A0A9P7GNB2"/>
<gene>
    <name evidence="4" type="ORF">H0H81_007886</name>
</gene>
<dbReference type="SMART" id="SM00642">
    <property type="entry name" value="Aamy"/>
    <property type="match status" value="1"/>
</dbReference>
<dbReference type="SUPFAM" id="SSF51011">
    <property type="entry name" value="Glycosyl hydrolase domain"/>
    <property type="match status" value="1"/>
</dbReference>
<dbReference type="InterPro" id="IPR017853">
    <property type="entry name" value="GH"/>
</dbReference>
<comment type="similarity">
    <text evidence="1">Belongs to the glycosyl hydrolase 13 family.</text>
</comment>
<proteinExistence type="inferred from homology"/>
<evidence type="ECO:0000259" key="3">
    <source>
        <dbReference type="SMART" id="SM00642"/>
    </source>
</evidence>
<dbReference type="InterPro" id="IPR013780">
    <property type="entry name" value="Glyco_hydro_b"/>
</dbReference>
<evidence type="ECO:0000256" key="1">
    <source>
        <dbReference type="ARBA" id="ARBA00008061"/>
    </source>
</evidence>
<dbReference type="EMBL" id="JABCKI010000214">
    <property type="protein sequence ID" value="KAG5651663.1"/>
    <property type="molecule type" value="Genomic_DNA"/>
</dbReference>
<dbReference type="GO" id="GO:0005987">
    <property type="term" value="P:sucrose catabolic process"/>
    <property type="evidence" value="ECO:0007669"/>
    <property type="project" value="TreeGrafter"/>
</dbReference>
<feature type="domain" description="Glycosyl hydrolase family 13 catalytic" evidence="3">
    <location>
        <begin position="22"/>
        <end position="444"/>
    </location>
</feature>
<dbReference type="Gene3D" id="3.20.20.80">
    <property type="entry name" value="Glycosidases"/>
    <property type="match status" value="2"/>
</dbReference>
<dbReference type="GO" id="GO:0004556">
    <property type="term" value="F:alpha-amylase activity"/>
    <property type="evidence" value="ECO:0007669"/>
    <property type="project" value="TreeGrafter"/>
</dbReference>
<dbReference type="Gene3D" id="2.60.40.1180">
    <property type="entry name" value="Golgi alpha-mannosidase II"/>
    <property type="match status" value="1"/>
</dbReference>
<reference evidence="4" key="1">
    <citation type="submission" date="2021-02" db="EMBL/GenBank/DDBJ databases">
        <authorList>
            <person name="Nieuwenhuis M."/>
            <person name="Van De Peppel L.J.J."/>
        </authorList>
    </citation>
    <scope>NUCLEOTIDE SEQUENCE</scope>
    <source>
        <strain evidence="4">D49</strain>
    </source>
</reference>
<dbReference type="InterPro" id="IPR045857">
    <property type="entry name" value="O16G_dom_2"/>
</dbReference>
<accession>A0A9P7GNB2</accession>
<dbReference type="CDD" id="cd11333">
    <property type="entry name" value="AmyAc_SI_OligoGlu_DGase"/>
    <property type="match status" value="1"/>
</dbReference>
<dbReference type="Proteomes" id="UP000717328">
    <property type="component" value="Unassembled WGS sequence"/>
</dbReference>
<dbReference type="OrthoDB" id="1740265at2759"/>
<dbReference type="FunFam" id="3.20.20.80:FF:000087">
    <property type="entry name" value="Oligo-1,6-glucosidase IMA1"/>
    <property type="match status" value="1"/>
</dbReference>
<organism evidence="4 5">
    <name type="scientific">Sphagnurus paluster</name>
    <dbReference type="NCBI Taxonomy" id="117069"/>
    <lineage>
        <taxon>Eukaryota</taxon>
        <taxon>Fungi</taxon>
        <taxon>Dikarya</taxon>
        <taxon>Basidiomycota</taxon>
        <taxon>Agaricomycotina</taxon>
        <taxon>Agaricomycetes</taxon>
        <taxon>Agaricomycetidae</taxon>
        <taxon>Agaricales</taxon>
        <taxon>Tricholomatineae</taxon>
        <taxon>Lyophyllaceae</taxon>
        <taxon>Sphagnurus</taxon>
    </lineage>
</organism>
<dbReference type="GO" id="GO:0004574">
    <property type="term" value="F:oligo-1,6-glucosidase activity"/>
    <property type="evidence" value="ECO:0007669"/>
    <property type="project" value="TreeGrafter"/>
</dbReference>
<protein>
    <recommendedName>
        <fullName evidence="3">Glycosyl hydrolase family 13 catalytic domain-containing protein</fullName>
    </recommendedName>
</protein>
<dbReference type="InterPro" id="IPR006047">
    <property type="entry name" value="GH13_cat_dom"/>
</dbReference>
<dbReference type="GO" id="GO:0000025">
    <property type="term" value="P:maltose catabolic process"/>
    <property type="evidence" value="ECO:0007669"/>
    <property type="project" value="TreeGrafter"/>
</dbReference>
<dbReference type="FunFam" id="3.90.400.10:FF:000004">
    <property type="entry name" value="Oligo-1,6-glucosidase"/>
    <property type="match status" value="1"/>
</dbReference>
<dbReference type="SUPFAM" id="SSF51445">
    <property type="entry name" value="(Trans)glycosidases"/>
    <property type="match status" value="1"/>
</dbReference>